<protein>
    <submittedName>
        <fullName evidence="2">Uncharacterized protein</fullName>
    </submittedName>
</protein>
<dbReference type="EMBL" id="BSUZ01000001">
    <property type="protein sequence ID" value="GMA84867.1"/>
    <property type="molecule type" value="Genomic_DNA"/>
</dbReference>
<comment type="caution">
    <text evidence="2">The sequence shown here is derived from an EMBL/GenBank/DDBJ whole genome shotgun (WGS) entry which is preliminary data.</text>
</comment>
<evidence type="ECO:0000256" key="1">
    <source>
        <dbReference type="SAM" id="MobiDB-lite"/>
    </source>
</evidence>
<sequence length="60" mass="6308">MAALEEQAAFAHHLVAGSEPADVEHLATAAREVAGRARAMREQAVSWAGAPPAREDDRTG</sequence>
<name>A0ABQ6J9M1_9ACTN</name>
<keyword evidence="3" id="KW-1185">Reference proteome</keyword>
<evidence type="ECO:0000313" key="3">
    <source>
        <dbReference type="Proteomes" id="UP001157017"/>
    </source>
</evidence>
<accession>A0ABQ6J9M1</accession>
<proteinExistence type="predicted"/>
<gene>
    <name evidence="2" type="ORF">GCM10025868_01170</name>
</gene>
<reference evidence="3" key="1">
    <citation type="journal article" date="2019" name="Int. J. Syst. Evol. Microbiol.">
        <title>The Global Catalogue of Microorganisms (GCM) 10K type strain sequencing project: providing services to taxonomists for standard genome sequencing and annotation.</title>
        <authorList>
            <consortium name="The Broad Institute Genomics Platform"/>
            <consortium name="The Broad Institute Genome Sequencing Center for Infectious Disease"/>
            <person name="Wu L."/>
            <person name="Ma J."/>
        </authorList>
    </citation>
    <scope>NUCLEOTIDE SEQUENCE [LARGE SCALE GENOMIC DNA]</scope>
    <source>
        <strain evidence="3">NBRC 108730</strain>
    </source>
</reference>
<evidence type="ECO:0000313" key="2">
    <source>
        <dbReference type="EMBL" id="GMA84867.1"/>
    </source>
</evidence>
<feature type="region of interest" description="Disordered" evidence="1">
    <location>
        <begin position="41"/>
        <end position="60"/>
    </location>
</feature>
<dbReference type="Proteomes" id="UP001157017">
    <property type="component" value="Unassembled WGS sequence"/>
</dbReference>
<organism evidence="2 3">
    <name type="scientific">Angustibacter aerolatus</name>
    <dbReference type="NCBI Taxonomy" id="1162965"/>
    <lineage>
        <taxon>Bacteria</taxon>
        <taxon>Bacillati</taxon>
        <taxon>Actinomycetota</taxon>
        <taxon>Actinomycetes</taxon>
        <taxon>Kineosporiales</taxon>
        <taxon>Kineosporiaceae</taxon>
    </lineage>
</organism>